<protein>
    <submittedName>
        <fullName evidence="1">Uncharacterized protein</fullName>
    </submittedName>
</protein>
<accession>A0AAD1WCV7</accession>
<reference evidence="1" key="1">
    <citation type="submission" date="2022-03" db="EMBL/GenBank/DDBJ databases">
        <authorList>
            <person name="Alioto T."/>
            <person name="Alioto T."/>
            <person name="Gomez Garrido J."/>
        </authorList>
    </citation>
    <scope>NUCLEOTIDE SEQUENCE</scope>
</reference>
<feature type="non-terminal residue" evidence="1">
    <location>
        <position position="120"/>
    </location>
</feature>
<dbReference type="Proteomes" id="UP001295444">
    <property type="component" value="Chromosome 06"/>
</dbReference>
<name>A0AAD1WCV7_PELCU</name>
<evidence type="ECO:0000313" key="2">
    <source>
        <dbReference type="Proteomes" id="UP001295444"/>
    </source>
</evidence>
<dbReference type="AlphaFoldDB" id="A0AAD1WCV7"/>
<keyword evidence="2" id="KW-1185">Reference proteome</keyword>
<proteinExistence type="predicted"/>
<sequence>MPLEDGWREILPNFLTKADFEVLSDRLGFVVHEEVAQLRADLASVESCMSVAEVETKALQTDLEHTNTAVTGQEVDMAYLTTWIDDLDNRGRRLNLRVCGVTEGGPSENIPDTLRQIFTQ</sequence>
<dbReference type="EMBL" id="OW240917">
    <property type="protein sequence ID" value="CAH2299956.1"/>
    <property type="molecule type" value="Genomic_DNA"/>
</dbReference>
<organism evidence="1 2">
    <name type="scientific">Pelobates cultripes</name>
    <name type="common">Western spadefoot toad</name>
    <dbReference type="NCBI Taxonomy" id="61616"/>
    <lineage>
        <taxon>Eukaryota</taxon>
        <taxon>Metazoa</taxon>
        <taxon>Chordata</taxon>
        <taxon>Craniata</taxon>
        <taxon>Vertebrata</taxon>
        <taxon>Euteleostomi</taxon>
        <taxon>Amphibia</taxon>
        <taxon>Batrachia</taxon>
        <taxon>Anura</taxon>
        <taxon>Pelobatoidea</taxon>
        <taxon>Pelobatidae</taxon>
        <taxon>Pelobates</taxon>
    </lineage>
</organism>
<gene>
    <name evidence="1" type="ORF">PECUL_23A045258</name>
</gene>
<evidence type="ECO:0000313" key="1">
    <source>
        <dbReference type="EMBL" id="CAH2299956.1"/>
    </source>
</evidence>